<accession>A0AAE1JL77</accession>
<dbReference type="EMBL" id="JAWXYG010000006">
    <property type="protein sequence ID" value="KAK4270347.1"/>
    <property type="molecule type" value="Genomic_DNA"/>
</dbReference>
<comment type="caution">
    <text evidence="1">The sequence shown here is derived from an EMBL/GenBank/DDBJ whole genome shotgun (WGS) entry which is preliminary data.</text>
</comment>
<reference evidence="1" key="1">
    <citation type="submission" date="2023-10" db="EMBL/GenBank/DDBJ databases">
        <title>Chromosome-level genome of the transformable northern wattle, Acacia crassicarpa.</title>
        <authorList>
            <person name="Massaro I."/>
            <person name="Sinha N.R."/>
            <person name="Poethig S."/>
            <person name="Leichty A.R."/>
        </authorList>
    </citation>
    <scope>NUCLEOTIDE SEQUENCE</scope>
    <source>
        <strain evidence="1">Acra3RX</strain>
        <tissue evidence="1">Leaf</tissue>
    </source>
</reference>
<evidence type="ECO:0000313" key="1">
    <source>
        <dbReference type="EMBL" id="KAK4270347.1"/>
    </source>
</evidence>
<proteinExistence type="predicted"/>
<name>A0AAE1JL77_9FABA</name>
<protein>
    <submittedName>
        <fullName evidence="1">Uncharacterized protein</fullName>
    </submittedName>
</protein>
<gene>
    <name evidence="1" type="ORF">QN277_023391</name>
</gene>
<dbReference type="Gene3D" id="1.25.10.10">
    <property type="entry name" value="Leucine-rich Repeat Variant"/>
    <property type="match status" value="1"/>
</dbReference>
<sequence>MEKQVVENLWNGERESQIEAAMELTRLSSSKQKHKLAENGIMVPLISILHSHDNEAIKASLCAMPCLVQFSSFTLLFF</sequence>
<dbReference type="InterPro" id="IPR011989">
    <property type="entry name" value="ARM-like"/>
</dbReference>
<keyword evidence="2" id="KW-1185">Reference proteome</keyword>
<dbReference type="Proteomes" id="UP001293593">
    <property type="component" value="Unassembled WGS sequence"/>
</dbReference>
<dbReference type="AlphaFoldDB" id="A0AAE1JL77"/>
<organism evidence="1 2">
    <name type="scientific">Acacia crassicarpa</name>
    <name type="common">northern wattle</name>
    <dbReference type="NCBI Taxonomy" id="499986"/>
    <lineage>
        <taxon>Eukaryota</taxon>
        <taxon>Viridiplantae</taxon>
        <taxon>Streptophyta</taxon>
        <taxon>Embryophyta</taxon>
        <taxon>Tracheophyta</taxon>
        <taxon>Spermatophyta</taxon>
        <taxon>Magnoliopsida</taxon>
        <taxon>eudicotyledons</taxon>
        <taxon>Gunneridae</taxon>
        <taxon>Pentapetalae</taxon>
        <taxon>rosids</taxon>
        <taxon>fabids</taxon>
        <taxon>Fabales</taxon>
        <taxon>Fabaceae</taxon>
        <taxon>Caesalpinioideae</taxon>
        <taxon>mimosoid clade</taxon>
        <taxon>Acacieae</taxon>
        <taxon>Acacia</taxon>
    </lineage>
</organism>
<evidence type="ECO:0000313" key="2">
    <source>
        <dbReference type="Proteomes" id="UP001293593"/>
    </source>
</evidence>